<comment type="caution">
    <text evidence="3">The sequence shown here is derived from an EMBL/GenBank/DDBJ whole genome shotgun (WGS) entry which is preliminary data.</text>
</comment>
<feature type="domain" description="PiggyBac transposable element-derived protein 4 C-terminal zinc-finger" evidence="1">
    <location>
        <begin position="644"/>
        <end position="690"/>
    </location>
</feature>
<proteinExistence type="predicted"/>
<evidence type="ECO:0000313" key="3">
    <source>
        <dbReference type="EMBL" id="KAG8174064.1"/>
    </source>
</evidence>
<evidence type="ECO:0000259" key="2">
    <source>
        <dbReference type="Pfam" id="PF13843"/>
    </source>
</evidence>
<dbReference type="PANTHER" id="PTHR46599:SF3">
    <property type="entry name" value="PIGGYBAC TRANSPOSABLE ELEMENT-DERIVED PROTEIN 4"/>
    <property type="match status" value="1"/>
</dbReference>
<dbReference type="InterPro" id="IPR032718">
    <property type="entry name" value="PGBD4_Znf_C"/>
</dbReference>
<keyword evidence="4" id="KW-1185">Reference proteome</keyword>
<dbReference type="EMBL" id="JAFNEN010001334">
    <property type="protein sequence ID" value="KAG8174064.1"/>
    <property type="molecule type" value="Genomic_DNA"/>
</dbReference>
<evidence type="ECO:0008006" key="5">
    <source>
        <dbReference type="Google" id="ProtNLM"/>
    </source>
</evidence>
<gene>
    <name evidence="3" type="ORF">JTE90_026255</name>
</gene>
<accession>A0AAV6TQB0</accession>
<evidence type="ECO:0000313" key="4">
    <source>
        <dbReference type="Proteomes" id="UP000827092"/>
    </source>
</evidence>
<dbReference type="Pfam" id="PF13843">
    <property type="entry name" value="DDE_Tnp_1_7"/>
    <property type="match status" value="1"/>
</dbReference>
<reference evidence="3 4" key="1">
    <citation type="journal article" date="2022" name="Nat. Ecol. Evol.">
        <title>A masculinizing supergene underlies an exaggerated male reproductive morph in a spider.</title>
        <authorList>
            <person name="Hendrickx F."/>
            <person name="De Corte Z."/>
            <person name="Sonet G."/>
            <person name="Van Belleghem S.M."/>
            <person name="Kostlbacher S."/>
            <person name="Vangestel C."/>
        </authorList>
    </citation>
    <scope>NUCLEOTIDE SEQUENCE [LARGE SCALE GENOMIC DNA]</scope>
    <source>
        <strain evidence="3">W744_W776</strain>
    </source>
</reference>
<sequence>MGIEVPTPGPYHDVDYVIKIHFQQDVPDTQIPLLIHVVSLRYCERYHPEIVIITTDQKYNFPLQENGQRFDVPNNRFRVPVSDLPTFFATGWCHAALGRSRLGANCPATWNYVRLILGIENVVLMDVPYTPHLSSKLQLSRLEWEVLKEREMQEFQAKIAKQKRIDNIRLSAALLRSSQLDTKPGHADEKNSVTKRFPFTGTPGLKEQMYGSSPLEFFSIFMPDDIVSYIATETNRYAEDFIEKTDLTPSSRAQQWKEVGSSELRVFFAIILLQGIIRKPLQKWYWSQNPLISTPYLSSMMSEKRFSTIMRFLHFTNNNTLDLSTHPQPGLRKIYEVYEAINQKFKSAYVPEKDISVDESLMLFKGRLGFKQYLPKKRARFGIKFYQLCESSSGYIWNSIIYTGKDVPLWSEAAAYRTTTNIVMTLMDNLLDKGYCVTLDNFYTSPELAELLIAKRTDMFGTLRLNRRGLPQQLKDAKLKKGEIIGFQKGKICAMKFMDKKPISILSTVHNTKIVEHQKKRKTNDGRAERVPPQKKPQAIVDYNFTMGGVDKADQCLSYYPTVRNQQKKYYLKIFRHILNQCVWNCFVLYKKNKGTLSHLDFRLELVTELIKTYGDTKVSSHSASGDRLTGRHFPSSIEPTLKKKNPTRVCVVCALTYDSKGQRIRRESRYQCKKCNVALCVDPCFEKYHTVERL</sequence>
<dbReference type="PANTHER" id="PTHR46599">
    <property type="entry name" value="PIGGYBAC TRANSPOSABLE ELEMENT-DERIVED PROTEIN 4"/>
    <property type="match status" value="1"/>
</dbReference>
<dbReference type="InterPro" id="IPR029526">
    <property type="entry name" value="PGBD"/>
</dbReference>
<dbReference type="Pfam" id="PF13842">
    <property type="entry name" value="zf-Tnp_2"/>
    <property type="match status" value="1"/>
</dbReference>
<dbReference type="Proteomes" id="UP000827092">
    <property type="component" value="Unassembled WGS sequence"/>
</dbReference>
<name>A0AAV6TQB0_9ARAC</name>
<protein>
    <recommendedName>
        <fullName evidence="5">PiggyBac transposable element-derived protein 4</fullName>
    </recommendedName>
</protein>
<evidence type="ECO:0000259" key="1">
    <source>
        <dbReference type="Pfam" id="PF13842"/>
    </source>
</evidence>
<dbReference type="AlphaFoldDB" id="A0AAV6TQB0"/>
<organism evidence="3 4">
    <name type="scientific">Oedothorax gibbosus</name>
    <dbReference type="NCBI Taxonomy" id="931172"/>
    <lineage>
        <taxon>Eukaryota</taxon>
        <taxon>Metazoa</taxon>
        <taxon>Ecdysozoa</taxon>
        <taxon>Arthropoda</taxon>
        <taxon>Chelicerata</taxon>
        <taxon>Arachnida</taxon>
        <taxon>Araneae</taxon>
        <taxon>Araneomorphae</taxon>
        <taxon>Entelegynae</taxon>
        <taxon>Araneoidea</taxon>
        <taxon>Linyphiidae</taxon>
        <taxon>Erigoninae</taxon>
        <taxon>Oedothorax</taxon>
    </lineage>
</organism>
<feature type="domain" description="PiggyBac transposable element-derived protein" evidence="2">
    <location>
        <begin position="213"/>
        <end position="587"/>
    </location>
</feature>